<evidence type="ECO:0000256" key="9">
    <source>
        <dbReference type="RuleBase" id="RU361254"/>
    </source>
</evidence>
<dbReference type="FunFam" id="3.30.70.260:FF:000012">
    <property type="entry name" value="Prephenate dehydratase"/>
    <property type="match status" value="1"/>
</dbReference>
<evidence type="ECO:0000313" key="12">
    <source>
        <dbReference type="EMBL" id="RQD74664.1"/>
    </source>
</evidence>
<dbReference type="CDD" id="cd04905">
    <property type="entry name" value="ACT_CM-PDT"/>
    <property type="match status" value="1"/>
</dbReference>
<feature type="domain" description="Prephenate dehydratase" evidence="10">
    <location>
        <begin position="3"/>
        <end position="183"/>
    </location>
</feature>
<dbReference type="Proteomes" id="UP000285138">
    <property type="component" value="Unassembled WGS sequence"/>
</dbReference>
<evidence type="ECO:0000256" key="6">
    <source>
        <dbReference type="ARBA" id="ARBA00023222"/>
    </source>
</evidence>
<dbReference type="InterPro" id="IPR001086">
    <property type="entry name" value="Preph_deHydtase"/>
</dbReference>
<evidence type="ECO:0000256" key="3">
    <source>
        <dbReference type="ARBA" id="ARBA00021872"/>
    </source>
</evidence>
<evidence type="ECO:0000259" key="10">
    <source>
        <dbReference type="PROSITE" id="PS51171"/>
    </source>
</evidence>
<dbReference type="PROSITE" id="PS51171">
    <property type="entry name" value="PREPHENATE_DEHYDR_3"/>
    <property type="match status" value="1"/>
</dbReference>
<evidence type="ECO:0000256" key="2">
    <source>
        <dbReference type="ARBA" id="ARBA00013147"/>
    </source>
</evidence>
<dbReference type="PROSITE" id="PS00857">
    <property type="entry name" value="PREPHENATE_DEHYDR_1"/>
    <property type="match status" value="1"/>
</dbReference>
<keyword evidence="6 9" id="KW-0584">Phenylalanine biosynthesis</keyword>
<gene>
    <name evidence="9" type="primary">pheA</name>
    <name evidence="12" type="ORF">D5R97_07380</name>
</gene>
<dbReference type="EC" id="4.2.1.51" evidence="2 9"/>
<feature type="domain" description="ACT" evidence="11">
    <location>
        <begin position="196"/>
        <end position="273"/>
    </location>
</feature>
<organism evidence="12 13">
    <name type="scientific">Candidatus Syntrophonatronum acetioxidans</name>
    <dbReference type="NCBI Taxonomy" id="1795816"/>
    <lineage>
        <taxon>Bacteria</taxon>
        <taxon>Bacillati</taxon>
        <taxon>Bacillota</taxon>
        <taxon>Clostridia</taxon>
        <taxon>Eubacteriales</taxon>
        <taxon>Syntrophomonadaceae</taxon>
        <taxon>Candidatus Syntrophonatronum</taxon>
    </lineage>
</organism>
<dbReference type="Gene3D" id="3.30.70.260">
    <property type="match status" value="1"/>
</dbReference>
<name>A0A424YCY5_9FIRM</name>
<dbReference type="InterPro" id="IPR045865">
    <property type="entry name" value="ACT-like_dom_sf"/>
</dbReference>
<keyword evidence="4 9" id="KW-0028">Amino-acid biosynthesis</keyword>
<dbReference type="FunFam" id="3.40.190.10:FF:000034">
    <property type="entry name" value="Chorismate mutase/prephenate dehydratase"/>
    <property type="match status" value="1"/>
</dbReference>
<evidence type="ECO:0000259" key="11">
    <source>
        <dbReference type="PROSITE" id="PS51671"/>
    </source>
</evidence>
<protein>
    <recommendedName>
        <fullName evidence="3 9">Prephenate dehydratase</fullName>
        <shortName evidence="9">PDT</shortName>
        <ecNumber evidence="2 9">4.2.1.51</ecNumber>
    </recommendedName>
</protein>
<evidence type="ECO:0000256" key="4">
    <source>
        <dbReference type="ARBA" id="ARBA00022605"/>
    </source>
</evidence>
<comment type="caution">
    <text evidence="12">The sequence shown here is derived from an EMBL/GenBank/DDBJ whole genome shotgun (WGS) entry which is preliminary data.</text>
</comment>
<dbReference type="InterPro" id="IPR018528">
    <property type="entry name" value="Preph_deHydtase_CS"/>
</dbReference>
<dbReference type="SUPFAM" id="SSF53850">
    <property type="entry name" value="Periplasmic binding protein-like II"/>
    <property type="match status" value="1"/>
</dbReference>
<sequence length="279" mass="31037">MHKMGYLGPPGTFTEEALLHYNKELAREEIKEYKTIPEVIKAVGKEVEEGIVPVENSLEGSVSITLDLLAGNRELKIKGEVVIPIDHHLLALEGTNLENIQLIYSHSQAVAQCRKFLEEYLPGAEMELTYSTAQAAKIVAEKGDKTWGAIGTLRAAELYSLKVLKRDIHDYPCNYTRFIVLSPRGDTSPTGKDKTSIIFGIKDGPGALYQVLKEFALNQINLTKIESRPSKRNFGDYLFFVDFQGHMDNEEIKKALKAVGGNTVFLKILGSYPEAPLPL</sequence>
<dbReference type="GO" id="GO:0004664">
    <property type="term" value="F:prephenate dehydratase activity"/>
    <property type="evidence" value="ECO:0007669"/>
    <property type="project" value="UniProtKB-UniRule"/>
</dbReference>
<evidence type="ECO:0000256" key="1">
    <source>
        <dbReference type="ARBA" id="ARBA00004741"/>
    </source>
</evidence>
<dbReference type="Pfam" id="PF00800">
    <property type="entry name" value="PDT"/>
    <property type="match status" value="1"/>
</dbReference>
<evidence type="ECO:0000256" key="8">
    <source>
        <dbReference type="ARBA" id="ARBA00047848"/>
    </source>
</evidence>
<dbReference type="CDD" id="cd13633">
    <property type="entry name" value="PBP2_Sa-PDT_like"/>
    <property type="match status" value="1"/>
</dbReference>
<dbReference type="Pfam" id="PF01842">
    <property type="entry name" value="ACT"/>
    <property type="match status" value="1"/>
</dbReference>
<proteinExistence type="predicted"/>
<dbReference type="PANTHER" id="PTHR21022:SF19">
    <property type="entry name" value="PREPHENATE DEHYDRATASE-RELATED"/>
    <property type="match status" value="1"/>
</dbReference>
<dbReference type="GO" id="GO:0005737">
    <property type="term" value="C:cytoplasm"/>
    <property type="evidence" value="ECO:0007669"/>
    <property type="project" value="TreeGrafter"/>
</dbReference>
<dbReference type="PROSITE" id="PS00858">
    <property type="entry name" value="PREPHENATE_DEHYDR_2"/>
    <property type="match status" value="1"/>
</dbReference>
<accession>A0A424YCY5</accession>
<dbReference type="AlphaFoldDB" id="A0A424YCY5"/>
<comment type="catalytic activity">
    <reaction evidence="8 9">
        <text>prephenate + H(+) = 3-phenylpyruvate + CO2 + H2O</text>
        <dbReference type="Rhea" id="RHEA:21648"/>
        <dbReference type="ChEBI" id="CHEBI:15377"/>
        <dbReference type="ChEBI" id="CHEBI:15378"/>
        <dbReference type="ChEBI" id="CHEBI:16526"/>
        <dbReference type="ChEBI" id="CHEBI:18005"/>
        <dbReference type="ChEBI" id="CHEBI:29934"/>
        <dbReference type="EC" id="4.2.1.51"/>
    </reaction>
</comment>
<dbReference type="PROSITE" id="PS51671">
    <property type="entry name" value="ACT"/>
    <property type="match status" value="1"/>
</dbReference>
<evidence type="ECO:0000313" key="13">
    <source>
        <dbReference type="Proteomes" id="UP000285138"/>
    </source>
</evidence>
<dbReference type="PANTHER" id="PTHR21022">
    <property type="entry name" value="PREPHENATE DEHYDRATASE P PROTEIN"/>
    <property type="match status" value="1"/>
</dbReference>
<dbReference type="EMBL" id="QZAA01000195">
    <property type="protein sequence ID" value="RQD74664.1"/>
    <property type="molecule type" value="Genomic_DNA"/>
</dbReference>
<evidence type="ECO:0000256" key="7">
    <source>
        <dbReference type="ARBA" id="ARBA00023239"/>
    </source>
</evidence>
<keyword evidence="7 9" id="KW-0456">Lyase</keyword>
<keyword evidence="5 9" id="KW-0057">Aromatic amino acid biosynthesis</keyword>
<dbReference type="GO" id="GO:0009094">
    <property type="term" value="P:L-phenylalanine biosynthetic process"/>
    <property type="evidence" value="ECO:0007669"/>
    <property type="project" value="UniProtKB-UniPathway"/>
</dbReference>
<evidence type="ECO:0000256" key="5">
    <source>
        <dbReference type="ARBA" id="ARBA00023141"/>
    </source>
</evidence>
<dbReference type="InterPro" id="IPR002912">
    <property type="entry name" value="ACT_dom"/>
</dbReference>
<dbReference type="Gene3D" id="3.40.190.10">
    <property type="entry name" value="Periplasmic binding protein-like II"/>
    <property type="match status" value="2"/>
</dbReference>
<dbReference type="SUPFAM" id="SSF55021">
    <property type="entry name" value="ACT-like"/>
    <property type="match status" value="1"/>
</dbReference>
<comment type="pathway">
    <text evidence="1 9">Amino-acid biosynthesis; L-phenylalanine biosynthesis; phenylpyruvate from prephenate: step 1/1.</text>
</comment>
<dbReference type="NCBIfam" id="NF008865">
    <property type="entry name" value="PRK11898.1"/>
    <property type="match status" value="1"/>
</dbReference>
<dbReference type="UniPathway" id="UPA00121">
    <property type="reaction ID" value="UER00345"/>
</dbReference>
<reference evidence="12 13" key="1">
    <citation type="submission" date="2018-08" db="EMBL/GenBank/DDBJ databases">
        <title>The metabolism and importance of syntrophic acetate oxidation coupled to methane or sulfide production in haloalkaline environments.</title>
        <authorList>
            <person name="Timmers P.H.A."/>
            <person name="Vavourakis C.D."/>
            <person name="Sorokin D.Y."/>
            <person name="Sinninghe Damste J.S."/>
            <person name="Muyzer G."/>
            <person name="Stams A.J.M."/>
            <person name="Plugge C.M."/>
        </authorList>
    </citation>
    <scope>NUCLEOTIDE SEQUENCE [LARGE SCALE GENOMIC DNA]</scope>
    <source>
        <strain evidence="12">MSAO_Bac1</strain>
    </source>
</reference>